<gene>
    <name evidence="1" type="ORF">BDBG_17369</name>
</gene>
<reference evidence="2" key="1">
    <citation type="journal article" date="2015" name="PLoS Genet.">
        <title>The dynamic genome and transcriptome of the human fungal pathogen Blastomyces and close relative Emmonsia.</title>
        <authorList>
            <person name="Munoz J.F."/>
            <person name="Gauthier G.M."/>
            <person name="Desjardins C.A."/>
            <person name="Gallo J.E."/>
            <person name="Holder J."/>
            <person name="Sullivan T.D."/>
            <person name="Marty A.J."/>
            <person name="Carmen J.C."/>
            <person name="Chen Z."/>
            <person name="Ding L."/>
            <person name="Gujja S."/>
            <person name="Magrini V."/>
            <person name="Misas E."/>
            <person name="Mitreva M."/>
            <person name="Priest M."/>
            <person name="Saif S."/>
            <person name="Whiston E.A."/>
            <person name="Young S."/>
            <person name="Zeng Q."/>
            <person name="Goldman W.E."/>
            <person name="Mardis E.R."/>
            <person name="Taylor J.W."/>
            <person name="McEwen J.G."/>
            <person name="Clay O.K."/>
            <person name="Klein B.S."/>
            <person name="Cuomo C.A."/>
        </authorList>
    </citation>
    <scope>NUCLEOTIDE SEQUENCE [LARGE SCALE GENOMIC DNA]</scope>
    <source>
        <strain evidence="2">SLH14081</strain>
    </source>
</reference>
<dbReference type="RefSeq" id="XP_031579376.1">
    <property type="nucleotide sequence ID" value="XM_031725105.1"/>
</dbReference>
<dbReference type="VEuPathDB" id="FungiDB:BDBG_17369"/>
<protein>
    <submittedName>
        <fullName evidence="1">Uncharacterized protein</fullName>
    </submittedName>
</protein>
<sequence length="107" mass="11978">SYPAKREPDVVRNSCVGLSLILPYHTTTPGQIAIQIISEERPPRKPCPSLIFQNTNAKSHPRTALPNLAHPRQKNTKRYLGDNIKHITNGQRVNSTPTTIKSVYPKV</sequence>
<dbReference type="AlphaFoldDB" id="A0A179UTL7"/>
<organism evidence="1 2">
    <name type="scientific">Blastomyces gilchristii (strain SLH14081)</name>
    <name type="common">Blastomyces dermatitidis</name>
    <dbReference type="NCBI Taxonomy" id="559298"/>
    <lineage>
        <taxon>Eukaryota</taxon>
        <taxon>Fungi</taxon>
        <taxon>Dikarya</taxon>
        <taxon>Ascomycota</taxon>
        <taxon>Pezizomycotina</taxon>
        <taxon>Eurotiomycetes</taxon>
        <taxon>Eurotiomycetidae</taxon>
        <taxon>Onygenales</taxon>
        <taxon>Ajellomycetaceae</taxon>
        <taxon>Blastomyces</taxon>
    </lineage>
</organism>
<proteinExistence type="predicted"/>
<evidence type="ECO:0000313" key="2">
    <source>
        <dbReference type="Proteomes" id="UP000002038"/>
    </source>
</evidence>
<feature type="non-terminal residue" evidence="1">
    <location>
        <position position="1"/>
    </location>
</feature>
<keyword evidence="2" id="KW-1185">Reference proteome</keyword>
<accession>A0A179UTL7</accession>
<dbReference type="KEGG" id="bgh:BDBG_17369"/>
<dbReference type="EMBL" id="GG657460">
    <property type="protein sequence ID" value="OAT10518.1"/>
    <property type="molecule type" value="Genomic_DNA"/>
</dbReference>
<dbReference type="Proteomes" id="UP000002038">
    <property type="component" value="Unassembled WGS sequence"/>
</dbReference>
<evidence type="ECO:0000313" key="1">
    <source>
        <dbReference type="EMBL" id="OAT10518.1"/>
    </source>
</evidence>
<name>A0A179UTL7_BLAGS</name>
<dbReference type="GeneID" id="42529101"/>